<keyword evidence="5" id="KW-0539">Nucleus</keyword>
<evidence type="ECO:0000256" key="3">
    <source>
        <dbReference type="ARBA" id="ARBA00023125"/>
    </source>
</evidence>
<dbReference type="Gene3D" id="2.20.25.80">
    <property type="entry name" value="WRKY domain"/>
    <property type="match status" value="1"/>
</dbReference>
<proteinExistence type="predicted"/>
<organism evidence="7 8">
    <name type="scientific">Forsythia ovata</name>
    <dbReference type="NCBI Taxonomy" id="205694"/>
    <lineage>
        <taxon>Eukaryota</taxon>
        <taxon>Viridiplantae</taxon>
        <taxon>Streptophyta</taxon>
        <taxon>Embryophyta</taxon>
        <taxon>Tracheophyta</taxon>
        <taxon>Spermatophyta</taxon>
        <taxon>Magnoliopsida</taxon>
        <taxon>eudicotyledons</taxon>
        <taxon>Gunneridae</taxon>
        <taxon>Pentapetalae</taxon>
        <taxon>asterids</taxon>
        <taxon>lamiids</taxon>
        <taxon>Lamiales</taxon>
        <taxon>Oleaceae</taxon>
        <taxon>Forsythieae</taxon>
        <taxon>Forsythia</taxon>
    </lineage>
</organism>
<keyword evidence="3" id="KW-0238">DNA-binding</keyword>
<accession>A0ABD1P234</accession>
<sequence>MESSTVRKRLIDELTHGRESTNMLRVMLSKTQNDRGCKSLLSSKNLIEKILDSFDKSFSILNSSKSNEVYDVPGVKLQHCDGRKSKDFSKRTNTSESENQIRCNKRRKSLETRIRETHVASIQDRHAWRKYGQKFILNAQHPRSYFRCTTKYDQGCQATKLVQKIQDDPPLFRTTYQGQHTCKNLFEESSHFIMDTTANNSSTIWSFDSHEPNDKPNGMVIPTLPIIQQETKEKVQNLQESFSSPSNYFLLPDLMTLESFGEFSFLSSAYDHEHVICPDVYSGPGSALDMEIEMMLGSLMVRMYKRRDLVAKVAGDICPKIIKKLEANTK</sequence>
<keyword evidence="2" id="KW-0805">Transcription regulation</keyword>
<dbReference type="PANTHER" id="PTHR31282">
    <property type="entry name" value="WRKY TRANSCRIPTION FACTOR 21-RELATED"/>
    <property type="match status" value="1"/>
</dbReference>
<dbReference type="InterPro" id="IPR003657">
    <property type="entry name" value="WRKY_dom"/>
</dbReference>
<dbReference type="Proteomes" id="UP001604277">
    <property type="component" value="Unassembled WGS sequence"/>
</dbReference>
<keyword evidence="8" id="KW-1185">Reference proteome</keyword>
<evidence type="ECO:0000256" key="5">
    <source>
        <dbReference type="ARBA" id="ARBA00023242"/>
    </source>
</evidence>
<dbReference type="InterPro" id="IPR036576">
    <property type="entry name" value="WRKY_dom_sf"/>
</dbReference>
<dbReference type="SMART" id="SM00774">
    <property type="entry name" value="WRKY"/>
    <property type="match status" value="1"/>
</dbReference>
<keyword evidence="4" id="KW-0804">Transcription</keyword>
<evidence type="ECO:0000256" key="2">
    <source>
        <dbReference type="ARBA" id="ARBA00023015"/>
    </source>
</evidence>
<dbReference type="GO" id="GO:0005634">
    <property type="term" value="C:nucleus"/>
    <property type="evidence" value="ECO:0007669"/>
    <property type="project" value="UniProtKB-SubCell"/>
</dbReference>
<feature type="domain" description="WRKY" evidence="6">
    <location>
        <begin position="117"/>
        <end position="180"/>
    </location>
</feature>
<evidence type="ECO:0000256" key="1">
    <source>
        <dbReference type="ARBA" id="ARBA00004123"/>
    </source>
</evidence>
<dbReference type="Pfam" id="PF03106">
    <property type="entry name" value="WRKY"/>
    <property type="match status" value="1"/>
</dbReference>
<dbReference type="EMBL" id="JBFOLJ010000033">
    <property type="protein sequence ID" value="KAL2457920.1"/>
    <property type="molecule type" value="Genomic_DNA"/>
</dbReference>
<evidence type="ECO:0000313" key="8">
    <source>
        <dbReference type="Proteomes" id="UP001604277"/>
    </source>
</evidence>
<dbReference type="AlphaFoldDB" id="A0ABD1P234"/>
<comment type="subcellular location">
    <subcellularLocation>
        <location evidence="1">Nucleus</location>
    </subcellularLocation>
</comment>
<name>A0ABD1P234_9LAMI</name>
<dbReference type="PROSITE" id="PS50811">
    <property type="entry name" value="WRKY"/>
    <property type="match status" value="1"/>
</dbReference>
<dbReference type="InterPro" id="IPR044810">
    <property type="entry name" value="WRKY_plant"/>
</dbReference>
<comment type="caution">
    <text evidence="7">The sequence shown here is derived from an EMBL/GenBank/DDBJ whole genome shotgun (WGS) entry which is preliminary data.</text>
</comment>
<dbReference type="SUPFAM" id="SSF118290">
    <property type="entry name" value="WRKY DNA-binding domain"/>
    <property type="match status" value="1"/>
</dbReference>
<reference evidence="8" key="1">
    <citation type="submission" date="2024-07" db="EMBL/GenBank/DDBJ databases">
        <title>Two chromosome-level genome assemblies of Korean endemic species Abeliophyllum distichum and Forsythia ovata (Oleaceae).</title>
        <authorList>
            <person name="Jang H."/>
        </authorList>
    </citation>
    <scope>NUCLEOTIDE SEQUENCE [LARGE SCALE GENOMIC DNA]</scope>
</reference>
<evidence type="ECO:0000256" key="4">
    <source>
        <dbReference type="ARBA" id="ARBA00023163"/>
    </source>
</evidence>
<protein>
    <submittedName>
        <fullName evidence="7">WRKY transcription factor 70</fullName>
    </submittedName>
</protein>
<evidence type="ECO:0000259" key="6">
    <source>
        <dbReference type="PROSITE" id="PS50811"/>
    </source>
</evidence>
<gene>
    <name evidence="7" type="ORF">Fot_55977</name>
</gene>
<evidence type="ECO:0000313" key="7">
    <source>
        <dbReference type="EMBL" id="KAL2457920.1"/>
    </source>
</evidence>
<dbReference type="GO" id="GO:0003677">
    <property type="term" value="F:DNA binding"/>
    <property type="evidence" value="ECO:0007669"/>
    <property type="project" value="UniProtKB-KW"/>
</dbReference>